<dbReference type="AlphaFoldDB" id="A0A1E3Q098"/>
<sequence>MYSGGSYFSPPLPSSPPPAQSYTQPPQARLPSLYYPSSSSSGSSTFSSSPPHPSSYISTSPLASHLSNQSDYNRFGKHHPPPSLQLPPFHRQKAFFGTKLHQHACLTNHATQKHVASYENYNCVQQSPTIRVGNENSGRTLKRRHKQKQVQKRHKIVVICDKLKDYALHPEFETRYLLGDELGSGGFGFVMSATRYSDSQEVAVKFIYRKKIPRHSWVQDPVHGPLPTELYILLRTTQSPHPNIIRLIEFFSDDDFFILITELHGTPWSRSPKSQQQKREPLASLPVSQVLNAGRPSVPPTSSDTEVDDSDGDAAMEDDFTDYDEDSYNSADDPDYQPPNFDEMEKSEDEEPEIEIEEEIRYASKRESHDLFEMIETRRNLTERQIRYMMRQLVDALWYLDSLNIYHRDIKDENVLVDDTLTIKLIDFGSAIVLPCSQPTTPTTPTTPRTQFNRFYGTLQYAPVEVLKSQPYDAEKCDVWALGILLFTCLTGQTPFRSAEDAISKEWDLRRVVSNECREFLRKCLEKDPEIRSTIGQLAMERWWLVDLP</sequence>
<keyword evidence="6 12" id="KW-0547">Nucleotide-binding</keyword>
<dbReference type="Gene3D" id="1.10.510.10">
    <property type="entry name" value="Transferase(Phosphotransferase) domain 1"/>
    <property type="match status" value="1"/>
</dbReference>
<dbReference type="GO" id="GO:0030430">
    <property type="term" value="C:host cell cytoplasm"/>
    <property type="evidence" value="ECO:0007669"/>
    <property type="project" value="UniProtKB-SubCell"/>
</dbReference>
<evidence type="ECO:0000256" key="8">
    <source>
        <dbReference type="ARBA" id="ARBA00022840"/>
    </source>
</evidence>
<dbReference type="OrthoDB" id="4062651at2759"/>
<evidence type="ECO:0000256" key="5">
    <source>
        <dbReference type="ARBA" id="ARBA00022679"/>
    </source>
</evidence>
<reference evidence="15 16" key="1">
    <citation type="journal article" date="2016" name="Proc. Natl. Acad. Sci. U.S.A.">
        <title>Comparative genomics of biotechnologically important yeasts.</title>
        <authorList>
            <person name="Riley R."/>
            <person name="Haridas S."/>
            <person name="Wolfe K.H."/>
            <person name="Lopes M.R."/>
            <person name="Hittinger C.T."/>
            <person name="Goeker M."/>
            <person name="Salamov A.A."/>
            <person name="Wisecaver J.H."/>
            <person name="Long T.M."/>
            <person name="Calvey C.H."/>
            <person name="Aerts A.L."/>
            <person name="Barry K.W."/>
            <person name="Choi C."/>
            <person name="Clum A."/>
            <person name="Coughlan A.Y."/>
            <person name="Deshpande S."/>
            <person name="Douglass A.P."/>
            <person name="Hanson S.J."/>
            <person name="Klenk H.-P."/>
            <person name="LaButti K.M."/>
            <person name="Lapidus A."/>
            <person name="Lindquist E.A."/>
            <person name="Lipzen A.M."/>
            <person name="Meier-Kolthoff J.P."/>
            <person name="Ohm R.A."/>
            <person name="Otillar R.P."/>
            <person name="Pangilinan J.L."/>
            <person name="Peng Y."/>
            <person name="Rokas A."/>
            <person name="Rosa C.A."/>
            <person name="Scheuner C."/>
            <person name="Sibirny A.A."/>
            <person name="Slot J.C."/>
            <person name="Stielow J.B."/>
            <person name="Sun H."/>
            <person name="Kurtzman C.P."/>
            <person name="Blackwell M."/>
            <person name="Grigoriev I.V."/>
            <person name="Jeffries T.W."/>
        </authorList>
    </citation>
    <scope>NUCLEOTIDE SEQUENCE [LARGE SCALE GENOMIC DNA]</scope>
    <source>
        <strain evidence="15 16">NRRL Y-11557</strain>
    </source>
</reference>
<feature type="compositionally biased region" description="Pro residues" evidence="13">
    <location>
        <begin position="10"/>
        <end position="19"/>
    </location>
</feature>
<feature type="region of interest" description="Disordered" evidence="13">
    <location>
        <begin position="1"/>
        <end position="88"/>
    </location>
</feature>
<evidence type="ECO:0000256" key="11">
    <source>
        <dbReference type="ARBA" id="ARBA00048679"/>
    </source>
</evidence>
<comment type="catalytic activity">
    <reaction evidence="10">
        <text>L-threonyl-[protein] + ATP = O-phospho-L-threonyl-[protein] + ADP + H(+)</text>
        <dbReference type="Rhea" id="RHEA:46608"/>
        <dbReference type="Rhea" id="RHEA-COMP:11060"/>
        <dbReference type="Rhea" id="RHEA-COMP:11605"/>
        <dbReference type="ChEBI" id="CHEBI:15378"/>
        <dbReference type="ChEBI" id="CHEBI:30013"/>
        <dbReference type="ChEBI" id="CHEBI:30616"/>
        <dbReference type="ChEBI" id="CHEBI:61977"/>
        <dbReference type="ChEBI" id="CHEBI:456216"/>
        <dbReference type="EC" id="2.7.11.1"/>
    </reaction>
</comment>
<evidence type="ECO:0000256" key="3">
    <source>
        <dbReference type="ARBA" id="ARBA00016885"/>
    </source>
</evidence>
<feature type="compositionally biased region" description="Acidic residues" evidence="13">
    <location>
        <begin position="345"/>
        <end position="354"/>
    </location>
</feature>
<keyword evidence="9" id="KW-1035">Host cytoplasm</keyword>
<dbReference type="PROSITE" id="PS00107">
    <property type="entry name" value="PROTEIN_KINASE_ATP"/>
    <property type="match status" value="1"/>
</dbReference>
<proteinExistence type="predicted"/>
<protein>
    <recommendedName>
        <fullName evidence="3">Serine/threonine-protein kinase 1</fullName>
        <ecNumber evidence="2">2.7.11.1</ecNumber>
    </recommendedName>
</protein>
<keyword evidence="4" id="KW-0723">Serine/threonine-protein kinase</keyword>
<keyword evidence="5" id="KW-0808">Transferase</keyword>
<dbReference type="InterPro" id="IPR000719">
    <property type="entry name" value="Prot_kinase_dom"/>
</dbReference>
<evidence type="ECO:0000256" key="1">
    <source>
        <dbReference type="ARBA" id="ARBA00004192"/>
    </source>
</evidence>
<dbReference type="GO" id="GO:0005524">
    <property type="term" value="F:ATP binding"/>
    <property type="evidence" value="ECO:0007669"/>
    <property type="project" value="UniProtKB-UniRule"/>
</dbReference>
<dbReference type="PANTHER" id="PTHR22984:SF25">
    <property type="entry name" value="PROTEIN KINASE DOMAIN-CONTAINING PROTEIN"/>
    <property type="match status" value="1"/>
</dbReference>
<organism evidence="15 16">
    <name type="scientific">Lipomyces starkeyi NRRL Y-11557</name>
    <dbReference type="NCBI Taxonomy" id="675824"/>
    <lineage>
        <taxon>Eukaryota</taxon>
        <taxon>Fungi</taxon>
        <taxon>Dikarya</taxon>
        <taxon>Ascomycota</taxon>
        <taxon>Saccharomycotina</taxon>
        <taxon>Lipomycetes</taxon>
        <taxon>Lipomycetales</taxon>
        <taxon>Lipomycetaceae</taxon>
        <taxon>Lipomyces</taxon>
    </lineage>
</organism>
<keyword evidence="16" id="KW-1185">Reference proteome</keyword>
<dbReference type="STRING" id="675824.A0A1E3Q098"/>
<keyword evidence="7" id="KW-0418">Kinase</keyword>
<feature type="compositionally biased region" description="Acidic residues" evidence="13">
    <location>
        <begin position="305"/>
        <end position="335"/>
    </location>
</feature>
<evidence type="ECO:0000256" key="12">
    <source>
        <dbReference type="PROSITE-ProRule" id="PRU10141"/>
    </source>
</evidence>
<feature type="domain" description="Protein kinase" evidence="14">
    <location>
        <begin position="176"/>
        <end position="545"/>
    </location>
</feature>
<dbReference type="EMBL" id="KV454300">
    <property type="protein sequence ID" value="ODQ70592.1"/>
    <property type="molecule type" value="Genomic_DNA"/>
</dbReference>
<dbReference type="PROSITE" id="PS50011">
    <property type="entry name" value="PROTEIN_KINASE_DOM"/>
    <property type="match status" value="1"/>
</dbReference>
<dbReference type="Proteomes" id="UP000094385">
    <property type="component" value="Unassembled WGS sequence"/>
</dbReference>
<comment type="subcellular location">
    <subcellularLocation>
        <location evidence="1">Host cytoplasm</location>
    </subcellularLocation>
</comment>
<evidence type="ECO:0000313" key="16">
    <source>
        <dbReference type="Proteomes" id="UP000094385"/>
    </source>
</evidence>
<comment type="catalytic activity">
    <reaction evidence="11">
        <text>L-seryl-[protein] + ATP = O-phospho-L-seryl-[protein] + ADP + H(+)</text>
        <dbReference type="Rhea" id="RHEA:17989"/>
        <dbReference type="Rhea" id="RHEA-COMP:9863"/>
        <dbReference type="Rhea" id="RHEA-COMP:11604"/>
        <dbReference type="ChEBI" id="CHEBI:15378"/>
        <dbReference type="ChEBI" id="CHEBI:29999"/>
        <dbReference type="ChEBI" id="CHEBI:30616"/>
        <dbReference type="ChEBI" id="CHEBI:83421"/>
        <dbReference type="ChEBI" id="CHEBI:456216"/>
        <dbReference type="EC" id="2.7.11.1"/>
    </reaction>
</comment>
<feature type="binding site" evidence="12">
    <location>
        <position position="205"/>
    </location>
    <ligand>
        <name>ATP</name>
        <dbReference type="ChEBI" id="CHEBI:30616"/>
    </ligand>
</feature>
<dbReference type="InterPro" id="IPR051138">
    <property type="entry name" value="PIM_Ser/Thr_kinase"/>
</dbReference>
<feature type="region of interest" description="Disordered" evidence="13">
    <location>
        <begin position="268"/>
        <end position="354"/>
    </location>
</feature>
<evidence type="ECO:0000256" key="2">
    <source>
        <dbReference type="ARBA" id="ARBA00012513"/>
    </source>
</evidence>
<evidence type="ECO:0000256" key="4">
    <source>
        <dbReference type="ARBA" id="ARBA00022527"/>
    </source>
</evidence>
<keyword evidence="8 12" id="KW-0067">ATP-binding</keyword>
<dbReference type="PROSITE" id="PS00108">
    <property type="entry name" value="PROTEIN_KINASE_ST"/>
    <property type="match status" value="1"/>
</dbReference>
<feature type="compositionally biased region" description="Low complexity" evidence="13">
    <location>
        <begin position="31"/>
        <end position="61"/>
    </location>
</feature>
<dbReference type="Pfam" id="PF00069">
    <property type="entry name" value="Pkinase"/>
    <property type="match status" value="2"/>
</dbReference>
<dbReference type="PANTHER" id="PTHR22984">
    <property type="entry name" value="SERINE/THREONINE-PROTEIN KINASE PIM"/>
    <property type="match status" value="1"/>
</dbReference>
<dbReference type="InterPro" id="IPR011009">
    <property type="entry name" value="Kinase-like_dom_sf"/>
</dbReference>
<evidence type="ECO:0000313" key="15">
    <source>
        <dbReference type="EMBL" id="ODQ70592.1"/>
    </source>
</evidence>
<dbReference type="SUPFAM" id="SSF56112">
    <property type="entry name" value="Protein kinase-like (PK-like)"/>
    <property type="match status" value="2"/>
</dbReference>
<accession>A0A1E3Q098</accession>
<evidence type="ECO:0000256" key="13">
    <source>
        <dbReference type="SAM" id="MobiDB-lite"/>
    </source>
</evidence>
<evidence type="ECO:0000259" key="14">
    <source>
        <dbReference type="PROSITE" id="PS50011"/>
    </source>
</evidence>
<gene>
    <name evidence="15" type="ORF">LIPSTDRAFT_170805</name>
</gene>
<dbReference type="GO" id="GO:0004674">
    <property type="term" value="F:protein serine/threonine kinase activity"/>
    <property type="evidence" value="ECO:0007669"/>
    <property type="project" value="UniProtKB-KW"/>
</dbReference>
<evidence type="ECO:0000256" key="10">
    <source>
        <dbReference type="ARBA" id="ARBA00047899"/>
    </source>
</evidence>
<dbReference type="EC" id="2.7.11.1" evidence="2"/>
<name>A0A1E3Q098_LIPST</name>
<dbReference type="InterPro" id="IPR017441">
    <property type="entry name" value="Protein_kinase_ATP_BS"/>
</dbReference>
<dbReference type="SMART" id="SM00220">
    <property type="entry name" value="S_TKc"/>
    <property type="match status" value="1"/>
</dbReference>
<dbReference type="Gene3D" id="3.30.200.20">
    <property type="entry name" value="Phosphorylase Kinase, domain 1"/>
    <property type="match status" value="1"/>
</dbReference>
<dbReference type="InterPro" id="IPR008271">
    <property type="entry name" value="Ser/Thr_kinase_AS"/>
</dbReference>
<evidence type="ECO:0000256" key="6">
    <source>
        <dbReference type="ARBA" id="ARBA00022741"/>
    </source>
</evidence>
<evidence type="ECO:0000256" key="7">
    <source>
        <dbReference type="ARBA" id="ARBA00022777"/>
    </source>
</evidence>
<dbReference type="GO" id="GO:0005737">
    <property type="term" value="C:cytoplasm"/>
    <property type="evidence" value="ECO:0007669"/>
    <property type="project" value="TreeGrafter"/>
</dbReference>
<evidence type="ECO:0000256" key="9">
    <source>
        <dbReference type="ARBA" id="ARBA00023200"/>
    </source>
</evidence>